<reference evidence="4" key="2">
    <citation type="submission" date="2015-01" db="EMBL/GenBank/DDBJ databases">
        <title>Evolutionary Origins and Diversification of the Mycorrhizal Mutualists.</title>
        <authorList>
            <consortium name="DOE Joint Genome Institute"/>
            <consortium name="Mycorrhizal Genomics Consortium"/>
            <person name="Kohler A."/>
            <person name="Kuo A."/>
            <person name="Nagy L.G."/>
            <person name="Floudas D."/>
            <person name="Copeland A."/>
            <person name="Barry K.W."/>
            <person name="Cichocki N."/>
            <person name="Veneault-Fourrey C."/>
            <person name="LaButti K."/>
            <person name="Lindquist E.A."/>
            <person name="Lipzen A."/>
            <person name="Lundell T."/>
            <person name="Morin E."/>
            <person name="Murat C."/>
            <person name="Riley R."/>
            <person name="Ohm R."/>
            <person name="Sun H."/>
            <person name="Tunlid A."/>
            <person name="Henrissat B."/>
            <person name="Grigoriev I.V."/>
            <person name="Hibbett D.S."/>
            <person name="Martin F."/>
        </authorList>
    </citation>
    <scope>NUCLEOTIDE SEQUENCE [LARGE SCALE GENOMIC DNA]</scope>
    <source>
        <strain evidence="4">F 1598</strain>
    </source>
</reference>
<feature type="compositionally biased region" description="Low complexity" evidence="1">
    <location>
        <begin position="377"/>
        <end position="389"/>
    </location>
</feature>
<evidence type="ECO:0000256" key="1">
    <source>
        <dbReference type="SAM" id="MobiDB-lite"/>
    </source>
</evidence>
<keyword evidence="4" id="KW-1185">Reference proteome</keyword>
<dbReference type="AlphaFoldDB" id="A0A0C3F200"/>
<dbReference type="PROSITE" id="PS01159">
    <property type="entry name" value="WW_DOMAIN_1"/>
    <property type="match status" value="1"/>
</dbReference>
<gene>
    <name evidence="3" type="ORF">PILCRDRAFT_715666</name>
</gene>
<sequence>MDIRSITTIPDTGQFGGKGVKWICTSGDGGSASFEYMSKSSAVLFLHSNSARAVRPRPFSSLYTFTSSPHSRTFSSLQVMEEDSEVLDWGNEDDELAQFGNQQTGVVDGVEDAEDAVSLGGDEDDTEHYYAYQSAPNQDLQESSLPAPKASAVPPPPQQQQQNSHGNRESQRDHSGSSNTPVLQSQNSPQQPSKRRSQSQSLGKMTHSLPPKPVSSTIPFMQPAHPSSIIEATAMSLHRDKKSNGSIGKPISPGDVGDSLPPDWEVKHPRSGGGVYYYNLKTHQSTWTRPVIGGKSPIKDRGRTQTSDSRPSIRSGNSSPSRPSDQLKPSHSGRSEEPQVPSTALSYDDRHYRPGEAAQIANVVEKRREERFDSNKRSSTPPRSPRMSPGLPPRPPSPIGRGRDEKRSSRSHRKLSPQAVASDIGFLRDPQKLRAPPRVSSPDRHWIAPEQLPRKSSGRRPASSDDDHHRQHEDIDLSPASPTTNEDRSSFHNNDAERSSTLNRCGA</sequence>
<feature type="compositionally biased region" description="Basic and acidic residues" evidence="1">
    <location>
        <begin position="166"/>
        <end position="175"/>
    </location>
</feature>
<dbReference type="HOGENOM" id="CLU_537601_0_0_1"/>
<dbReference type="InterPro" id="IPR036020">
    <property type="entry name" value="WW_dom_sf"/>
</dbReference>
<evidence type="ECO:0000313" key="4">
    <source>
        <dbReference type="Proteomes" id="UP000054166"/>
    </source>
</evidence>
<dbReference type="InterPro" id="IPR001202">
    <property type="entry name" value="WW_dom"/>
</dbReference>
<feature type="compositionally biased region" description="Basic and acidic residues" evidence="1">
    <location>
        <begin position="364"/>
        <end position="376"/>
    </location>
</feature>
<protein>
    <recommendedName>
        <fullName evidence="2">WW domain-containing protein</fullName>
    </recommendedName>
</protein>
<feature type="region of interest" description="Disordered" evidence="1">
    <location>
        <begin position="137"/>
        <end position="507"/>
    </location>
</feature>
<evidence type="ECO:0000259" key="2">
    <source>
        <dbReference type="PROSITE" id="PS50020"/>
    </source>
</evidence>
<dbReference type="Pfam" id="PF00397">
    <property type="entry name" value="WW"/>
    <property type="match status" value="1"/>
</dbReference>
<feature type="compositionally biased region" description="Basic and acidic residues" evidence="1">
    <location>
        <begin position="462"/>
        <end position="475"/>
    </location>
</feature>
<feature type="compositionally biased region" description="Basic and acidic residues" evidence="1">
    <location>
        <begin position="485"/>
        <end position="498"/>
    </location>
</feature>
<dbReference type="SUPFAM" id="SSF51045">
    <property type="entry name" value="WW domain"/>
    <property type="match status" value="1"/>
</dbReference>
<dbReference type="EMBL" id="KN833069">
    <property type="protein sequence ID" value="KIM73996.1"/>
    <property type="molecule type" value="Genomic_DNA"/>
</dbReference>
<dbReference type="CDD" id="cd00201">
    <property type="entry name" value="WW"/>
    <property type="match status" value="1"/>
</dbReference>
<dbReference type="InParanoid" id="A0A0C3F200"/>
<accession>A0A0C3F200</accession>
<dbReference type="STRING" id="765440.A0A0C3F200"/>
<name>A0A0C3F200_PILCF</name>
<dbReference type="OrthoDB" id="548295at2759"/>
<dbReference type="Proteomes" id="UP000054166">
    <property type="component" value="Unassembled WGS sequence"/>
</dbReference>
<feature type="compositionally biased region" description="Polar residues" evidence="1">
    <location>
        <begin position="304"/>
        <end position="329"/>
    </location>
</feature>
<feature type="domain" description="WW" evidence="2">
    <location>
        <begin position="258"/>
        <end position="292"/>
    </location>
</feature>
<dbReference type="Gene3D" id="2.20.70.10">
    <property type="match status" value="1"/>
</dbReference>
<evidence type="ECO:0000313" key="3">
    <source>
        <dbReference type="EMBL" id="KIM73996.1"/>
    </source>
</evidence>
<reference evidence="3 4" key="1">
    <citation type="submission" date="2014-04" db="EMBL/GenBank/DDBJ databases">
        <authorList>
            <consortium name="DOE Joint Genome Institute"/>
            <person name="Kuo A."/>
            <person name="Tarkka M."/>
            <person name="Buscot F."/>
            <person name="Kohler A."/>
            <person name="Nagy L.G."/>
            <person name="Floudas D."/>
            <person name="Copeland A."/>
            <person name="Barry K.W."/>
            <person name="Cichocki N."/>
            <person name="Veneault-Fourrey C."/>
            <person name="LaButti K."/>
            <person name="Lindquist E.A."/>
            <person name="Lipzen A."/>
            <person name="Lundell T."/>
            <person name="Morin E."/>
            <person name="Murat C."/>
            <person name="Sun H."/>
            <person name="Tunlid A."/>
            <person name="Henrissat B."/>
            <person name="Grigoriev I.V."/>
            <person name="Hibbett D.S."/>
            <person name="Martin F."/>
            <person name="Nordberg H.P."/>
            <person name="Cantor M.N."/>
            <person name="Hua S.X."/>
        </authorList>
    </citation>
    <scope>NUCLEOTIDE SEQUENCE [LARGE SCALE GENOMIC DNA]</scope>
    <source>
        <strain evidence="3 4">F 1598</strain>
    </source>
</reference>
<proteinExistence type="predicted"/>
<dbReference type="PROSITE" id="PS50020">
    <property type="entry name" value="WW_DOMAIN_2"/>
    <property type="match status" value="1"/>
</dbReference>
<organism evidence="3 4">
    <name type="scientific">Piloderma croceum (strain F 1598)</name>
    <dbReference type="NCBI Taxonomy" id="765440"/>
    <lineage>
        <taxon>Eukaryota</taxon>
        <taxon>Fungi</taxon>
        <taxon>Dikarya</taxon>
        <taxon>Basidiomycota</taxon>
        <taxon>Agaricomycotina</taxon>
        <taxon>Agaricomycetes</taxon>
        <taxon>Agaricomycetidae</taxon>
        <taxon>Atheliales</taxon>
        <taxon>Atheliaceae</taxon>
        <taxon>Piloderma</taxon>
    </lineage>
</organism>
<dbReference type="SMART" id="SM00456">
    <property type="entry name" value="WW"/>
    <property type="match status" value="1"/>
</dbReference>